<evidence type="ECO:0000313" key="2">
    <source>
        <dbReference type="Proteomes" id="UP001145114"/>
    </source>
</evidence>
<accession>A0ACC1HHF7</accession>
<reference evidence="1" key="1">
    <citation type="submission" date="2022-06" db="EMBL/GenBank/DDBJ databases">
        <title>Phylogenomic reconstructions and comparative analyses of Kickxellomycotina fungi.</title>
        <authorList>
            <person name="Reynolds N.K."/>
            <person name="Stajich J.E."/>
            <person name="Barry K."/>
            <person name="Grigoriev I.V."/>
            <person name="Crous P."/>
            <person name="Smith M.E."/>
        </authorList>
    </citation>
    <scope>NUCLEOTIDE SEQUENCE</scope>
    <source>
        <strain evidence="1">RSA 2271</strain>
    </source>
</reference>
<evidence type="ECO:0000313" key="1">
    <source>
        <dbReference type="EMBL" id="KAJ1675465.1"/>
    </source>
</evidence>
<comment type="caution">
    <text evidence="1">The sequence shown here is derived from an EMBL/GenBank/DDBJ whole genome shotgun (WGS) entry which is preliminary data.</text>
</comment>
<proteinExistence type="predicted"/>
<organism evidence="1 2">
    <name type="scientific">Spiromyces aspiralis</name>
    <dbReference type="NCBI Taxonomy" id="68401"/>
    <lineage>
        <taxon>Eukaryota</taxon>
        <taxon>Fungi</taxon>
        <taxon>Fungi incertae sedis</taxon>
        <taxon>Zoopagomycota</taxon>
        <taxon>Kickxellomycotina</taxon>
        <taxon>Kickxellomycetes</taxon>
        <taxon>Kickxellales</taxon>
        <taxon>Kickxellaceae</taxon>
        <taxon>Spiromyces</taxon>
    </lineage>
</organism>
<dbReference type="EMBL" id="JAMZIH010005292">
    <property type="protein sequence ID" value="KAJ1675465.1"/>
    <property type="molecule type" value="Genomic_DNA"/>
</dbReference>
<protein>
    <submittedName>
        <fullName evidence="1">Uncharacterized protein</fullName>
    </submittedName>
</protein>
<name>A0ACC1HHF7_9FUNG</name>
<dbReference type="Proteomes" id="UP001145114">
    <property type="component" value="Unassembled WGS sequence"/>
</dbReference>
<feature type="non-terminal residue" evidence="1">
    <location>
        <position position="564"/>
    </location>
</feature>
<keyword evidence="2" id="KW-1185">Reference proteome</keyword>
<sequence length="564" mass="62151">MRGPPRLSPATKATALLGQLRKLLVQALMVPGNADRTLLAALNAAEARLSNKRFCVAVVGLGGATRSQRLTVARVLVTDVVNESNLAVKLGSLFERLVVEDLDVVVRSSSSAAFHWDHDESKARVEIYVPCPWLDRQGIELYIPRDRQGEARPNLLDQTGPADHVLVVLSGDELASSGRARSRLRDELLRIGKRHLQLCSRYAVQAELAYLASDEADSAGFTRYQHLSTSSGLACLKTLLEKAVGSGMGVSKAEQKLRSSIVTARLVAAHTLASLLESGNLAVDSKDQIPIVARALVNKIEEFRQLTESRFCNGELAPIFSDMGRTKTRVTEWFHRGWIWQSLLTRVNEVADELDRVLFDQLLADTEFSIVHATGKLNQQLTSFLSGLQGDVRRIKRILVKDRLSGTTPHVREQLSQLEALDNKITLALATPNIVQPFALSFLVRQERGSIFDSKEADGTTGWMRRTLTGFWTLQISSAGLMLLGPTLYSLPLLVAVPSGLGISALGLLWVKHRWNSLHGRLCHFLDDRASHLAQKLANEHAKIVSQVLAKDIVAKLEAMSRLK</sequence>
<gene>
    <name evidence="1" type="ORF">EV182_001212</name>
</gene>